<gene>
    <name evidence="1" type="ORF">KPH14_004903</name>
</gene>
<evidence type="ECO:0000313" key="1">
    <source>
        <dbReference type="EMBL" id="KAK2582616.1"/>
    </source>
</evidence>
<organism evidence="1 2">
    <name type="scientific">Odynerus spinipes</name>
    <dbReference type="NCBI Taxonomy" id="1348599"/>
    <lineage>
        <taxon>Eukaryota</taxon>
        <taxon>Metazoa</taxon>
        <taxon>Ecdysozoa</taxon>
        <taxon>Arthropoda</taxon>
        <taxon>Hexapoda</taxon>
        <taxon>Insecta</taxon>
        <taxon>Pterygota</taxon>
        <taxon>Neoptera</taxon>
        <taxon>Endopterygota</taxon>
        <taxon>Hymenoptera</taxon>
        <taxon>Apocrita</taxon>
        <taxon>Aculeata</taxon>
        <taxon>Vespoidea</taxon>
        <taxon>Vespidae</taxon>
        <taxon>Eumeninae</taxon>
        <taxon>Odynerus</taxon>
    </lineage>
</organism>
<sequence>MALCPENPMACVRGCRPTQWYIPVEAKFPCTTVEPACPRVNCPVAYNPPCPPPQTLVPAMIPCGWVALGPYLTFKPCCTTSC</sequence>
<reference evidence="1" key="2">
    <citation type="journal article" date="2023" name="Commun. Biol.">
        <title>Intrasexual cuticular hydrocarbon dimorphism in a wasp sheds light on hydrocarbon biosynthesis genes in Hymenoptera.</title>
        <authorList>
            <person name="Moris V.C."/>
            <person name="Podsiadlowski L."/>
            <person name="Martin S."/>
            <person name="Oeyen J.P."/>
            <person name="Donath A."/>
            <person name="Petersen M."/>
            <person name="Wilbrandt J."/>
            <person name="Misof B."/>
            <person name="Liedtke D."/>
            <person name="Thamm M."/>
            <person name="Scheiner R."/>
            <person name="Schmitt T."/>
            <person name="Niehuis O."/>
        </authorList>
    </citation>
    <scope>NUCLEOTIDE SEQUENCE</scope>
    <source>
        <strain evidence="1">GBR_01_08_01A</strain>
    </source>
</reference>
<comment type="caution">
    <text evidence="1">The sequence shown here is derived from an EMBL/GenBank/DDBJ whole genome shotgun (WGS) entry which is preliminary data.</text>
</comment>
<protein>
    <submittedName>
        <fullName evidence="1">Uncharacterized protein</fullName>
    </submittedName>
</protein>
<name>A0AAD9VPT1_9HYME</name>
<evidence type="ECO:0000313" key="2">
    <source>
        <dbReference type="Proteomes" id="UP001258017"/>
    </source>
</evidence>
<dbReference type="EMBL" id="JAIFRP010000031">
    <property type="protein sequence ID" value="KAK2582616.1"/>
    <property type="molecule type" value="Genomic_DNA"/>
</dbReference>
<accession>A0AAD9VPT1</accession>
<dbReference type="AlphaFoldDB" id="A0AAD9VPT1"/>
<reference evidence="1" key="1">
    <citation type="submission" date="2021-08" db="EMBL/GenBank/DDBJ databases">
        <authorList>
            <person name="Misof B."/>
            <person name="Oliver O."/>
            <person name="Podsiadlowski L."/>
            <person name="Donath A."/>
            <person name="Peters R."/>
            <person name="Mayer C."/>
            <person name="Rust J."/>
            <person name="Gunkel S."/>
            <person name="Lesny P."/>
            <person name="Martin S."/>
            <person name="Oeyen J.P."/>
            <person name="Petersen M."/>
            <person name="Panagiotis P."/>
            <person name="Wilbrandt J."/>
            <person name="Tanja T."/>
        </authorList>
    </citation>
    <scope>NUCLEOTIDE SEQUENCE</scope>
    <source>
        <strain evidence="1">GBR_01_08_01A</strain>
        <tissue evidence="1">Thorax + abdomen</tissue>
    </source>
</reference>
<proteinExistence type="predicted"/>
<keyword evidence="2" id="KW-1185">Reference proteome</keyword>
<dbReference type="Proteomes" id="UP001258017">
    <property type="component" value="Unassembled WGS sequence"/>
</dbReference>